<dbReference type="SUPFAM" id="SSF49785">
    <property type="entry name" value="Galactose-binding domain-like"/>
    <property type="match status" value="1"/>
</dbReference>
<dbReference type="NCBIfam" id="TIGR00976">
    <property type="entry name" value="CocE_NonD"/>
    <property type="match status" value="1"/>
</dbReference>
<dbReference type="Gene3D" id="2.60.120.260">
    <property type="entry name" value="Galactose-binding domain-like"/>
    <property type="match status" value="1"/>
</dbReference>
<gene>
    <name evidence="3" type="ORF">HKK74_15195</name>
</gene>
<keyword evidence="1 3" id="KW-0378">Hydrolase</keyword>
<proteinExistence type="predicted"/>
<organism evidence="3 4">
    <name type="scientific">Actinomadura alba</name>
    <dbReference type="NCBI Taxonomy" id="406431"/>
    <lineage>
        <taxon>Bacteria</taxon>
        <taxon>Bacillati</taxon>
        <taxon>Actinomycetota</taxon>
        <taxon>Actinomycetes</taxon>
        <taxon>Streptosporangiales</taxon>
        <taxon>Thermomonosporaceae</taxon>
        <taxon>Actinomadura</taxon>
    </lineage>
</organism>
<dbReference type="SMART" id="SM00939">
    <property type="entry name" value="PepX_C"/>
    <property type="match status" value="1"/>
</dbReference>
<protein>
    <submittedName>
        <fullName evidence="3">CocE/NonD family hydrolase</fullName>
    </submittedName>
</protein>
<dbReference type="SUPFAM" id="SSF53474">
    <property type="entry name" value="alpha/beta-Hydrolases"/>
    <property type="match status" value="1"/>
</dbReference>
<evidence type="ECO:0000313" key="3">
    <source>
        <dbReference type="EMBL" id="MBC6466837.1"/>
    </source>
</evidence>
<comment type="caution">
    <text evidence="3">The sequence shown here is derived from an EMBL/GenBank/DDBJ whole genome shotgun (WGS) entry which is preliminary data.</text>
</comment>
<accession>A0ABR7LPR0</accession>
<evidence type="ECO:0000256" key="1">
    <source>
        <dbReference type="ARBA" id="ARBA00022801"/>
    </source>
</evidence>
<dbReference type="RefSeq" id="WP_187243856.1">
    <property type="nucleotide sequence ID" value="NZ_BAAAOK010000027.1"/>
</dbReference>
<dbReference type="InterPro" id="IPR005674">
    <property type="entry name" value="CocE/Ser_esterase"/>
</dbReference>
<keyword evidence="4" id="KW-1185">Reference proteome</keyword>
<sequence length="544" mass="59578">MALTDRLPTLPFRLPRARGLISVERDIPVPMADGVTLLVDRYTPAGGERAPAVLVRTPYGRRGVAGLINGIPFAYCGYQVVVQSARGTFGSGGEFDPLAEYDDGLATVDWLKRQPWFSGSFATYGASYLGYSAWAMAAAAGPELKAMATSVSASQFREAAYIGGAFALESTLSWIDITARSEQPFGLLSAGLMSRRRAGRAARSGRPLAELDALTTGTEVPFFQNLLTSHEPDASFWDKRDFSHTVRDVTAPASMVGGWYDTFLPWQLKDYEALRKAGRRPYLTIGPWWHSDARHVMVSIRESIGFFQAHLRGDFSRIRANPVRVFVTGAGEWREYQDWPVPAMRPQRWFLQPGHGLGESGPVESTPDTYRYDPANATPSLSGPTLMGSAKPADHRSLERRPDVLVYSSPVLRSDLEIIGPVTADLFVRSDREHTDFVVRLCDVSPDGASHNVCEGGLRLRPAEPAADRDGVRRIHVDLWPAGHRFKRGHRVRVHVASGAYPKVASNPGTGEPLGTAAVMVTADQEVFHDPDRPSSITLPVVPA</sequence>
<dbReference type="Proteomes" id="UP000805614">
    <property type="component" value="Unassembled WGS sequence"/>
</dbReference>
<evidence type="ECO:0000259" key="2">
    <source>
        <dbReference type="SMART" id="SM00939"/>
    </source>
</evidence>
<dbReference type="InterPro" id="IPR008979">
    <property type="entry name" value="Galactose-bd-like_sf"/>
</dbReference>
<evidence type="ECO:0000313" key="4">
    <source>
        <dbReference type="Proteomes" id="UP000805614"/>
    </source>
</evidence>
<dbReference type="Gene3D" id="3.40.50.1820">
    <property type="entry name" value="alpha/beta hydrolase"/>
    <property type="match status" value="1"/>
</dbReference>
<dbReference type="InterPro" id="IPR013736">
    <property type="entry name" value="Xaa-Pro_dipept_C"/>
</dbReference>
<dbReference type="EMBL" id="JABVEC010000010">
    <property type="protein sequence ID" value="MBC6466837.1"/>
    <property type="molecule type" value="Genomic_DNA"/>
</dbReference>
<dbReference type="Gene3D" id="1.10.3020.10">
    <property type="entry name" value="alpha-amino acid ester hydrolase ( Helical cap domain)"/>
    <property type="match status" value="1"/>
</dbReference>
<dbReference type="Pfam" id="PF02129">
    <property type="entry name" value="Peptidase_S15"/>
    <property type="match status" value="1"/>
</dbReference>
<name>A0ABR7LPR0_9ACTN</name>
<reference evidence="3 4" key="1">
    <citation type="submission" date="2020-06" db="EMBL/GenBank/DDBJ databases">
        <title>Actinomadura xiongansis sp. nov., isolated from soil of Baiyangdian.</title>
        <authorList>
            <person name="Zhang X."/>
        </authorList>
    </citation>
    <scope>NUCLEOTIDE SEQUENCE [LARGE SCALE GENOMIC DNA]</scope>
    <source>
        <strain evidence="3 4">HBUM206468</strain>
    </source>
</reference>
<dbReference type="InterPro" id="IPR000383">
    <property type="entry name" value="Xaa-Pro-like_dom"/>
</dbReference>
<feature type="domain" description="Xaa-Pro dipeptidyl-peptidase C-terminal" evidence="2">
    <location>
        <begin position="304"/>
        <end position="538"/>
    </location>
</feature>
<dbReference type="GO" id="GO:0016787">
    <property type="term" value="F:hydrolase activity"/>
    <property type="evidence" value="ECO:0007669"/>
    <property type="project" value="UniProtKB-KW"/>
</dbReference>
<dbReference type="InterPro" id="IPR029058">
    <property type="entry name" value="AB_hydrolase_fold"/>
</dbReference>
<dbReference type="Pfam" id="PF08530">
    <property type="entry name" value="PepX_C"/>
    <property type="match status" value="1"/>
</dbReference>